<dbReference type="Gene3D" id="3.70.10.10">
    <property type="match status" value="1"/>
</dbReference>
<keyword evidence="3 9" id="KW-0963">Cytoplasm</keyword>
<feature type="domain" description="DNA polymerase III beta sliding clamp N-terminal" evidence="10">
    <location>
        <begin position="1"/>
        <end position="118"/>
    </location>
</feature>
<evidence type="ECO:0000259" key="10">
    <source>
        <dbReference type="Pfam" id="PF00712"/>
    </source>
</evidence>
<comment type="subunit">
    <text evidence="9">Forms a ring-shaped head-to-tail homodimer around DNA.</text>
</comment>
<protein>
    <recommendedName>
        <fullName evidence="9">Beta sliding clamp</fullName>
    </recommendedName>
</protein>
<dbReference type="GO" id="GO:0005737">
    <property type="term" value="C:cytoplasm"/>
    <property type="evidence" value="ECO:0007669"/>
    <property type="project" value="UniProtKB-SubCell"/>
</dbReference>
<keyword evidence="5 9" id="KW-0548">Nucleotidyltransferase</keyword>
<keyword evidence="8" id="KW-0238">DNA-binding</keyword>
<dbReference type="SUPFAM" id="SSF55979">
    <property type="entry name" value="DNA clamp"/>
    <property type="match status" value="3"/>
</dbReference>
<evidence type="ECO:0000259" key="11">
    <source>
        <dbReference type="Pfam" id="PF02767"/>
    </source>
</evidence>
<evidence type="ECO:0000259" key="12">
    <source>
        <dbReference type="Pfam" id="PF02768"/>
    </source>
</evidence>
<dbReference type="Proteomes" id="UP000229370">
    <property type="component" value="Unassembled WGS sequence"/>
</dbReference>
<comment type="function">
    <text evidence="9">Confers DNA tethering and processivity to DNA polymerases and other proteins. Acts as a clamp, forming a ring around DNA (a reaction catalyzed by the clamp-loading complex) which diffuses in an ATP-independent manner freely and bidirectionally along dsDNA. Initially characterized for its ability to contact the catalytic subunit of DNA polymerase III (Pol III), a complex, multichain enzyme responsible for most of the replicative synthesis in bacteria; Pol III exhibits 3'-5' exonuclease proofreading activity. The beta chain is required for initiation of replication as well as for processivity of DNA replication.</text>
</comment>
<evidence type="ECO:0000256" key="7">
    <source>
        <dbReference type="ARBA" id="ARBA00022932"/>
    </source>
</evidence>
<comment type="subcellular location">
    <subcellularLocation>
        <location evidence="1 9">Cytoplasm</location>
    </subcellularLocation>
</comment>
<dbReference type="GO" id="GO:0003887">
    <property type="term" value="F:DNA-directed DNA polymerase activity"/>
    <property type="evidence" value="ECO:0007669"/>
    <property type="project" value="UniProtKB-UniRule"/>
</dbReference>
<evidence type="ECO:0000256" key="8">
    <source>
        <dbReference type="ARBA" id="ARBA00023125"/>
    </source>
</evidence>
<gene>
    <name evidence="13" type="primary">dnaN</name>
    <name evidence="13" type="ORF">CO007_04525</name>
</gene>
<proteinExistence type="inferred from homology"/>
<dbReference type="InterPro" id="IPR022634">
    <property type="entry name" value="DNA_polIII_beta_N"/>
</dbReference>
<dbReference type="GO" id="GO:0003677">
    <property type="term" value="F:DNA binding"/>
    <property type="evidence" value="ECO:0007669"/>
    <property type="project" value="UniProtKB-UniRule"/>
</dbReference>
<evidence type="ECO:0000313" key="14">
    <source>
        <dbReference type="Proteomes" id="UP000229370"/>
    </source>
</evidence>
<dbReference type="Pfam" id="PF02767">
    <property type="entry name" value="DNA_pol3_beta_2"/>
    <property type="match status" value="1"/>
</dbReference>
<organism evidence="13 14">
    <name type="scientific">Candidatus Roizmanbacteria bacterium CG_4_8_14_3_um_filter_36_10</name>
    <dbReference type="NCBI Taxonomy" id="1974834"/>
    <lineage>
        <taxon>Bacteria</taxon>
        <taxon>Candidatus Roizmaniibacteriota</taxon>
    </lineage>
</organism>
<dbReference type="InterPro" id="IPR022637">
    <property type="entry name" value="DNA_polIII_beta_cen"/>
</dbReference>
<evidence type="ECO:0000256" key="4">
    <source>
        <dbReference type="ARBA" id="ARBA00022679"/>
    </source>
</evidence>
<dbReference type="GO" id="GO:0006271">
    <property type="term" value="P:DNA strand elongation involved in DNA replication"/>
    <property type="evidence" value="ECO:0007669"/>
    <property type="project" value="TreeGrafter"/>
</dbReference>
<evidence type="ECO:0000256" key="5">
    <source>
        <dbReference type="ARBA" id="ARBA00022695"/>
    </source>
</evidence>
<dbReference type="PANTHER" id="PTHR30478">
    <property type="entry name" value="DNA POLYMERASE III SUBUNIT BETA"/>
    <property type="match status" value="1"/>
</dbReference>
<dbReference type="InterPro" id="IPR046938">
    <property type="entry name" value="DNA_clamp_sf"/>
</dbReference>
<dbReference type="NCBIfam" id="TIGR00663">
    <property type="entry name" value="dnan"/>
    <property type="match status" value="1"/>
</dbReference>
<dbReference type="EMBL" id="PFQK01000079">
    <property type="protein sequence ID" value="PJC81467.1"/>
    <property type="molecule type" value="Genomic_DNA"/>
</dbReference>
<dbReference type="GO" id="GO:0009360">
    <property type="term" value="C:DNA polymerase III complex"/>
    <property type="evidence" value="ECO:0007669"/>
    <property type="project" value="InterPro"/>
</dbReference>
<evidence type="ECO:0000313" key="13">
    <source>
        <dbReference type="EMBL" id="PJC81467.1"/>
    </source>
</evidence>
<feature type="domain" description="DNA polymerase III beta sliding clamp C-terminal" evidence="12">
    <location>
        <begin position="242"/>
        <end position="362"/>
    </location>
</feature>
<comment type="caution">
    <text evidence="13">The sequence shown here is derived from an EMBL/GenBank/DDBJ whole genome shotgun (WGS) entry which is preliminary data.</text>
</comment>
<dbReference type="PIRSF" id="PIRSF000804">
    <property type="entry name" value="DNA_pol_III_b"/>
    <property type="match status" value="1"/>
</dbReference>
<sequence>MKLVLDKNILSDKLDIASCFISERNTSLPILQGIQIKGKKNELHFYSSNLNSSFHTKIKNPINKELDFIIEPRKILEFLSFLSPGKIEIEVSDKKIEIIQGKTKGTFALLNAKDFPLTPVIDGEGQKIKTKAFRKNLDQILFSAAKDEGRPVLTGVNFITNEEQVIVATDGFRLSLVKTPKQMDYPSIIVPAAFLEEVFRLIDDEEEVSTFFLSEEKMIVFRTKDSEFFSRLIEGDFPPFEKVIPEKYVTRTLIDRDEFIRAIKLISVFARELSNIIVLNFKKDGLLVRPKTDKQENSTQIESKMEGEDQTVAFNYKFLLDYLTHVGGDKKNIIIEILRPDAPVVFKTEDKSNSLHIIMPVRIQE</sequence>
<evidence type="ECO:0000256" key="9">
    <source>
        <dbReference type="PIRNR" id="PIRNR000804"/>
    </source>
</evidence>
<dbReference type="InterPro" id="IPR001001">
    <property type="entry name" value="DNA_polIII_beta"/>
</dbReference>
<comment type="similarity">
    <text evidence="2 9">Belongs to the beta sliding clamp family.</text>
</comment>
<dbReference type="GO" id="GO:0008408">
    <property type="term" value="F:3'-5' exonuclease activity"/>
    <property type="evidence" value="ECO:0007669"/>
    <property type="project" value="InterPro"/>
</dbReference>
<evidence type="ECO:0000256" key="1">
    <source>
        <dbReference type="ARBA" id="ARBA00004496"/>
    </source>
</evidence>
<evidence type="ECO:0000256" key="3">
    <source>
        <dbReference type="ARBA" id="ARBA00022490"/>
    </source>
</evidence>
<dbReference type="Pfam" id="PF02768">
    <property type="entry name" value="DNA_pol3_beta_3"/>
    <property type="match status" value="1"/>
</dbReference>
<name>A0A2M8GLP1_9BACT</name>
<keyword evidence="6 9" id="KW-0235">DNA replication</keyword>
<keyword evidence="4 9" id="KW-0808">Transferase</keyword>
<dbReference type="CDD" id="cd00140">
    <property type="entry name" value="beta_clamp"/>
    <property type="match status" value="1"/>
</dbReference>
<evidence type="ECO:0000256" key="6">
    <source>
        <dbReference type="ARBA" id="ARBA00022705"/>
    </source>
</evidence>
<keyword evidence="7 9" id="KW-0239">DNA-directed DNA polymerase</keyword>
<dbReference type="Pfam" id="PF00712">
    <property type="entry name" value="DNA_pol3_beta"/>
    <property type="match status" value="1"/>
</dbReference>
<feature type="domain" description="DNA polymerase III beta sliding clamp central" evidence="11">
    <location>
        <begin position="128"/>
        <end position="238"/>
    </location>
</feature>
<dbReference type="Gene3D" id="3.10.150.10">
    <property type="entry name" value="DNA Polymerase III, subunit A, domain 2"/>
    <property type="match status" value="1"/>
</dbReference>
<dbReference type="AlphaFoldDB" id="A0A2M8GLP1"/>
<reference evidence="14" key="1">
    <citation type="submission" date="2017-09" db="EMBL/GenBank/DDBJ databases">
        <title>Depth-based differentiation of microbial function through sediment-hosted aquifers and enrichment of novel symbionts in the deep terrestrial subsurface.</title>
        <authorList>
            <person name="Probst A.J."/>
            <person name="Ladd B."/>
            <person name="Jarett J.K."/>
            <person name="Geller-Mcgrath D.E."/>
            <person name="Sieber C.M.K."/>
            <person name="Emerson J.B."/>
            <person name="Anantharaman K."/>
            <person name="Thomas B.C."/>
            <person name="Malmstrom R."/>
            <person name="Stieglmeier M."/>
            <person name="Klingl A."/>
            <person name="Woyke T."/>
            <person name="Ryan C.M."/>
            <person name="Banfield J.F."/>
        </authorList>
    </citation>
    <scope>NUCLEOTIDE SEQUENCE [LARGE SCALE GENOMIC DNA]</scope>
</reference>
<dbReference type="InterPro" id="IPR022635">
    <property type="entry name" value="DNA_polIII_beta_C"/>
</dbReference>
<accession>A0A2M8GLP1</accession>
<evidence type="ECO:0000256" key="2">
    <source>
        <dbReference type="ARBA" id="ARBA00010752"/>
    </source>
</evidence>
<dbReference type="PANTHER" id="PTHR30478:SF0">
    <property type="entry name" value="BETA SLIDING CLAMP"/>
    <property type="match status" value="1"/>
</dbReference>
<dbReference type="SMART" id="SM00480">
    <property type="entry name" value="POL3Bc"/>
    <property type="match status" value="1"/>
</dbReference>